<accession>A0ABW0YX82</accession>
<organism evidence="3 4">
    <name type="scientific">Streptomyces gamaensis</name>
    <dbReference type="NCBI Taxonomy" id="1763542"/>
    <lineage>
        <taxon>Bacteria</taxon>
        <taxon>Bacillati</taxon>
        <taxon>Actinomycetota</taxon>
        <taxon>Actinomycetes</taxon>
        <taxon>Kitasatosporales</taxon>
        <taxon>Streptomycetaceae</taxon>
        <taxon>Streptomyces</taxon>
    </lineage>
</organism>
<proteinExistence type="predicted"/>
<dbReference type="RefSeq" id="WP_390316359.1">
    <property type="nucleotide sequence ID" value="NZ_JBHSPB010000007.1"/>
</dbReference>
<dbReference type="Proteomes" id="UP001596083">
    <property type="component" value="Unassembled WGS sequence"/>
</dbReference>
<sequence>MLSLRLARGAHPLVLLRRLLVAAAAAGVGFLLLCTLGYAVAHPKETGPSLVRLVWCAVPLAAVVQFALAVARTDPATRPRDGLDAVGLGPVRLSLLAAASTALSCALGSGIALLVYLELRGDLGGTPISGAAARMLGGQAPVPWGATLTLLGLLPALAAGACALALRPGRERPRRAPRAARPPEGAAEPADGTAVAEAARTVAATGAAQGGAVSSPVAPPAAAPAARPGYAGLPWGIAIIAVGLALEAYVGHRPAPDPETLIALPGRSRGTSPGVLGGWLLASLGLVLAGPGLTHWCGALLAAGRPGAVRLLAGRILQDAATRIGRPLGVLCAVASGALAASELYGAAWEHTGPRPFGPLTGLGAALVMACVTATAITAALDSRHNRTDTTDALLRLGLPASMLRTAAVLRTGVLLAVLTPLTWAIAELAALPMTR</sequence>
<evidence type="ECO:0008006" key="5">
    <source>
        <dbReference type="Google" id="ProtNLM"/>
    </source>
</evidence>
<feature type="transmembrane region" description="Helical" evidence="2">
    <location>
        <begin position="360"/>
        <end position="381"/>
    </location>
</feature>
<evidence type="ECO:0000313" key="4">
    <source>
        <dbReference type="Proteomes" id="UP001596083"/>
    </source>
</evidence>
<reference evidence="4" key="1">
    <citation type="journal article" date="2019" name="Int. J. Syst. Evol. Microbiol.">
        <title>The Global Catalogue of Microorganisms (GCM) 10K type strain sequencing project: providing services to taxonomists for standard genome sequencing and annotation.</title>
        <authorList>
            <consortium name="The Broad Institute Genomics Platform"/>
            <consortium name="The Broad Institute Genome Sequencing Center for Infectious Disease"/>
            <person name="Wu L."/>
            <person name="Ma J."/>
        </authorList>
    </citation>
    <scope>NUCLEOTIDE SEQUENCE [LARGE SCALE GENOMIC DNA]</scope>
    <source>
        <strain evidence="4">CGMCC 4.7304</strain>
    </source>
</reference>
<feature type="transmembrane region" description="Helical" evidence="2">
    <location>
        <begin position="20"/>
        <end position="40"/>
    </location>
</feature>
<keyword evidence="4" id="KW-1185">Reference proteome</keyword>
<gene>
    <name evidence="3" type="ORF">ACFP1Z_13170</name>
</gene>
<keyword evidence="2" id="KW-1133">Transmembrane helix</keyword>
<feature type="transmembrane region" description="Helical" evidence="2">
    <location>
        <begin position="144"/>
        <end position="166"/>
    </location>
</feature>
<evidence type="ECO:0000256" key="1">
    <source>
        <dbReference type="SAM" id="MobiDB-lite"/>
    </source>
</evidence>
<keyword evidence="2" id="KW-0812">Transmembrane</keyword>
<protein>
    <recommendedName>
        <fullName evidence="5">Integral membrane protein</fullName>
    </recommendedName>
</protein>
<keyword evidence="2" id="KW-0472">Membrane</keyword>
<feature type="transmembrane region" description="Helical" evidence="2">
    <location>
        <begin position="52"/>
        <end position="72"/>
    </location>
</feature>
<dbReference type="EMBL" id="JBHSPB010000007">
    <property type="protein sequence ID" value="MFC5721121.1"/>
    <property type="molecule type" value="Genomic_DNA"/>
</dbReference>
<feature type="region of interest" description="Disordered" evidence="1">
    <location>
        <begin position="170"/>
        <end position="193"/>
    </location>
</feature>
<feature type="transmembrane region" description="Helical" evidence="2">
    <location>
        <begin position="402"/>
        <end position="427"/>
    </location>
</feature>
<comment type="caution">
    <text evidence="3">The sequence shown here is derived from an EMBL/GenBank/DDBJ whole genome shotgun (WGS) entry which is preliminary data.</text>
</comment>
<feature type="transmembrane region" description="Helical" evidence="2">
    <location>
        <begin position="324"/>
        <end position="348"/>
    </location>
</feature>
<name>A0ABW0YX82_9ACTN</name>
<feature type="compositionally biased region" description="Low complexity" evidence="1">
    <location>
        <begin position="182"/>
        <end position="193"/>
    </location>
</feature>
<evidence type="ECO:0000313" key="3">
    <source>
        <dbReference type="EMBL" id="MFC5721121.1"/>
    </source>
</evidence>
<feature type="transmembrane region" description="Helical" evidence="2">
    <location>
        <begin position="230"/>
        <end position="250"/>
    </location>
</feature>
<feature type="transmembrane region" description="Helical" evidence="2">
    <location>
        <begin position="279"/>
        <end position="303"/>
    </location>
</feature>
<evidence type="ECO:0000256" key="2">
    <source>
        <dbReference type="SAM" id="Phobius"/>
    </source>
</evidence>
<feature type="transmembrane region" description="Helical" evidence="2">
    <location>
        <begin position="93"/>
        <end position="117"/>
    </location>
</feature>